<evidence type="ECO:0000313" key="1">
    <source>
        <dbReference type="EMBL" id="GAA0154924.1"/>
    </source>
</evidence>
<comment type="caution">
    <text evidence="1">The sequence shown here is derived from an EMBL/GenBank/DDBJ whole genome shotgun (WGS) entry which is preliminary data.</text>
</comment>
<accession>A0AAV3PT13</accession>
<organism evidence="1 2">
    <name type="scientific">Lithospermum erythrorhizon</name>
    <name type="common">Purple gromwell</name>
    <name type="synonym">Lithospermum officinale var. erythrorhizon</name>
    <dbReference type="NCBI Taxonomy" id="34254"/>
    <lineage>
        <taxon>Eukaryota</taxon>
        <taxon>Viridiplantae</taxon>
        <taxon>Streptophyta</taxon>
        <taxon>Embryophyta</taxon>
        <taxon>Tracheophyta</taxon>
        <taxon>Spermatophyta</taxon>
        <taxon>Magnoliopsida</taxon>
        <taxon>eudicotyledons</taxon>
        <taxon>Gunneridae</taxon>
        <taxon>Pentapetalae</taxon>
        <taxon>asterids</taxon>
        <taxon>lamiids</taxon>
        <taxon>Boraginales</taxon>
        <taxon>Boraginaceae</taxon>
        <taxon>Boraginoideae</taxon>
        <taxon>Lithospermeae</taxon>
        <taxon>Lithospermum</taxon>
    </lineage>
</organism>
<dbReference type="EMBL" id="BAABME010002504">
    <property type="protein sequence ID" value="GAA0154924.1"/>
    <property type="molecule type" value="Genomic_DNA"/>
</dbReference>
<name>A0AAV3PT13_LITER</name>
<proteinExistence type="predicted"/>
<keyword evidence="2" id="KW-1185">Reference proteome</keyword>
<evidence type="ECO:0000313" key="2">
    <source>
        <dbReference type="Proteomes" id="UP001454036"/>
    </source>
</evidence>
<dbReference type="AlphaFoldDB" id="A0AAV3PT13"/>
<dbReference type="Proteomes" id="UP001454036">
    <property type="component" value="Unassembled WGS sequence"/>
</dbReference>
<protein>
    <submittedName>
        <fullName evidence="1">Uncharacterized protein</fullName>
    </submittedName>
</protein>
<gene>
    <name evidence="1" type="ORF">LIER_12767</name>
</gene>
<reference evidence="1 2" key="1">
    <citation type="submission" date="2024-01" db="EMBL/GenBank/DDBJ databases">
        <title>The complete chloroplast genome sequence of Lithospermum erythrorhizon: insights into the phylogenetic relationship among Boraginaceae species and the maternal lineages of purple gromwells.</title>
        <authorList>
            <person name="Okada T."/>
            <person name="Watanabe K."/>
        </authorList>
    </citation>
    <scope>NUCLEOTIDE SEQUENCE [LARGE SCALE GENOMIC DNA]</scope>
</reference>
<sequence length="63" mass="7295">MVHPTLLIPQIKPDTRNWTARITITEDIPTLKCRNGSKLKRYILTDDEGNEIATTIFWSSHMI</sequence>